<dbReference type="GO" id="GO:0008422">
    <property type="term" value="F:beta-glucosidase activity"/>
    <property type="evidence" value="ECO:0007669"/>
    <property type="project" value="TreeGrafter"/>
</dbReference>
<dbReference type="AlphaFoldDB" id="A0A6A4WG28"/>
<dbReference type="GO" id="GO:0016020">
    <property type="term" value="C:membrane"/>
    <property type="evidence" value="ECO:0007669"/>
    <property type="project" value="InterPro"/>
</dbReference>
<sequence>MTKYGFQVKLDHKFPEKWDGNIVPSLSQVWDLVPLGLRYLVWYVGMWFKGKKPFIDQLNPVSGKQIYGVPLGGIGAGTIGRGFCGQFTRFQVRPGLYEYTTAAADQFIVTVHGAQSHSQVLSACGPPAGGHLSGWRWSFPGAQAEYRGLYPRAWTDYRLPEQRLRLGCRQVSPVIPHNYKDTSLPCAVFVWDVENTGTEERTVSITFTFESGIGRKNSSVNCAVSSLDPEPSAAGGVSGLTIDQEIGGVPCQYVIAARTQEGVLVSKSTFRPSGDGLDLWNQLSADGGLTLNLEQNNTSEAGVAVSARVTVPAGSRRSVEMALAWHMPEVRFGTAAQPVTRYYSRWFAAGRQGAERLCQYALDNYRRWEEAIDAWQQPVLDDPELPDWYKSAIFNELYFISDGGSLWLEMAGADKLPQSDPRREYGRFGYLESHEYIMYNTYDVHFYSSPALVHLWPQLQLSLQYDMAEFVTQEDLERRKMLYTGQTAVRKVANTVPHDVGNPGVPGEIPFVKINSYQIHDVSAWKDLNLKFVLQTFRDQRAVGAGTGYLSAMWPACKAVMAVARRWDTDGDGMIENSGAPDQTYDTWVMSGVSAYCGGLWLAALYAMAQMAREMGDEPALAEYAELLTRAQKVYVEKLWTVNKAGSYYKFDTSPGDNGGCIMADQLCGYWYLRSAGVTDQVFSYTEEALRTIYENNVLLFQGGRQGAINGMLPDGRRNATTLQSEETWTGVTYALAATMVHEGMIKEGFHTAEGIYRTVYERIGQGFETPEALYPEKHYRAVGYMRPLSIWAIQRAWEQRRATLPPSGAE</sequence>
<dbReference type="InterPro" id="IPR014551">
    <property type="entry name" value="B_Glucosidase_GBA2-typ"/>
</dbReference>
<dbReference type="InterPro" id="IPR052566">
    <property type="entry name" value="Non-lysos_glucosylceramidase"/>
</dbReference>
<feature type="domain" description="Glycosyl-hydrolase family 116 N-terminal" evidence="3">
    <location>
        <begin position="68"/>
        <end position="368"/>
    </location>
</feature>
<reference evidence="4 5" key="1">
    <citation type="submission" date="2019-07" db="EMBL/GenBank/DDBJ databases">
        <title>Draft genome assembly of a fouling barnacle, Amphibalanus amphitrite (Darwin, 1854): The first reference genome for Thecostraca.</title>
        <authorList>
            <person name="Kim W."/>
        </authorList>
    </citation>
    <scope>NUCLEOTIDE SEQUENCE [LARGE SCALE GENOMIC DNA]</scope>
    <source>
        <strain evidence="4">SNU_AA5</strain>
        <tissue evidence="4">Soma without cirri and trophi</tissue>
    </source>
</reference>
<keyword evidence="1" id="KW-0378">Hydrolase</keyword>
<evidence type="ECO:0000313" key="4">
    <source>
        <dbReference type="EMBL" id="KAF0300941.1"/>
    </source>
</evidence>
<dbReference type="Gene3D" id="1.50.10.10">
    <property type="match status" value="1"/>
</dbReference>
<organism evidence="4 5">
    <name type="scientific">Amphibalanus amphitrite</name>
    <name type="common">Striped barnacle</name>
    <name type="synonym">Balanus amphitrite</name>
    <dbReference type="NCBI Taxonomy" id="1232801"/>
    <lineage>
        <taxon>Eukaryota</taxon>
        <taxon>Metazoa</taxon>
        <taxon>Ecdysozoa</taxon>
        <taxon>Arthropoda</taxon>
        <taxon>Crustacea</taxon>
        <taxon>Multicrustacea</taxon>
        <taxon>Cirripedia</taxon>
        <taxon>Thoracica</taxon>
        <taxon>Thoracicalcarea</taxon>
        <taxon>Balanomorpha</taxon>
        <taxon>Balanoidea</taxon>
        <taxon>Balanidae</taxon>
        <taxon>Amphibalaninae</taxon>
        <taxon>Amphibalanus</taxon>
    </lineage>
</organism>
<dbReference type="EMBL" id="VIIS01001216">
    <property type="protein sequence ID" value="KAF0300941.1"/>
    <property type="molecule type" value="Genomic_DNA"/>
</dbReference>
<dbReference type="GO" id="GO:0005975">
    <property type="term" value="P:carbohydrate metabolic process"/>
    <property type="evidence" value="ECO:0007669"/>
    <property type="project" value="InterPro"/>
</dbReference>
<dbReference type="GO" id="GO:0004348">
    <property type="term" value="F:glucosylceramidase activity"/>
    <property type="evidence" value="ECO:0007669"/>
    <property type="project" value="UniProtKB-EC"/>
</dbReference>
<dbReference type="Pfam" id="PF12215">
    <property type="entry name" value="Glyco_hydr_116N"/>
    <property type="match status" value="1"/>
</dbReference>
<dbReference type="PANTHER" id="PTHR12654">
    <property type="entry name" value="BILE ACID BETA-GLUCOSIDASE-RELATED"/>
    <property type="match status" value="1"/>
</dbReference>
<dbReference type="OrthoDB" id="730489at2759"/>
<dbReference type="InterPro" id="IPR012341">
    <property type="entry name" value="6hp_glycosidase-like_sf"/>
</dbReference>
<accession>A0A6A4WG28</accession>
<dbReference type="EC" id="3.2.1.45" evidence="1"/>
<comment type="caution">
    <text evidence="4">The sequence shown here is derived from an EMBL/GenBank/DDBJ whole genome shotgun (WGS) entry which is preliminary data.</text>
</comment>
<keyword evidence="5" id="KW-1185">Reference proteome</keyword>
<dbReference type="GO" id="GO:0006680">
    <property type="term" value="P:glucosylceramide catabolic process"/>
    <property type="evidence" value="ECO:0007669"/>
    <property type="project" value="InterPro"/>
</dbReference>
<dbReference type="PANTHER" id="PTHR12654:SF0">
    <property type="entry name" value="NON-LYSOSOMAL GLUCOSYLCERAMIDASE"/>
    <property type="match status" value="1"/>
</dbReference>
<dbReference type="PIRSF" id="PIRSF028944">
    <property type="entry name" value="Beta_gluc_GBA2"/>
    <property type="match status" value="1"/>
</dbReference>
<proteinExistence type="inferred from homology"/>
<dbReference type="InterPro" id="IPR024462">
    <property type="entry name" value="GH116_N"/>
</dbReference>
<evidence type="ECO:0000259" key="3">
    <source>
        <dbReference type="Pfam" id="PF12215"/>
    </source>
</evidence>
<dbReference type="Proteomes" id="UP000440578">
    <property type="component" value="Unassembled WGS sequence"/>
</dbReference>
<dbReference type="Pfam" id="PF04685">
    <property type="entry name" value="DUF608"/>
    <property type="match status" value="1"/>
</dbReference>
<comment type="catalytic activity">
    <reaction evidence="1">
        <text>a beta-D-glucosyl-(1&lt;-&gt;1')-N-acylsphing-4-enine + H2O = an N-acylsphing-4-enine + D-glucose</text>
        <dbReference type="Rhea" id="RHEA:13269"/>
        <dbReference type="ChEBI" id="CHEBI:4167"/>
        <dbReference type="ChEBI" id="CHEBI:15377"/>
        <dbReference type="ChEBI" id="CHEBI:22801"/>
        <dbReference type="ChEBI" id="CHEBI:52639"/>
        <dbReference type="EC" id="3.2.1.45"/>
    </reaction>
</comment>
<name>A0A6A4WG28_AMPAM</name>
<dbReference type="InterPro" id="IPR006775">
    <property type="entry name" value="GH116_catalytic"/>
</dbReference>
<dbReference type="InterPro" id="IPR008928">
    <property type="entry name" value="6-hairpin_glycosidase_sf"/>
</dbReference>
<comment type="function">
    <text evidence="1">Non-lysosomal glucosylceramidase that catalyzes the hydrolysis of glucosylceramide (GlcCer) to free glucose and ceramide.</text>
</comment>
<dbReference type="EMBL" id="VIIS01001216">
    <property type="protein sequence ID" value="KAF0300940.1"/>
    <property type="molecule type" value="Genomic_DNA"/>
</dbReference>
<dbReference type="SUPFAM" id="SSF48208">
    <property type="entry name" value="Six-hairpin glycosidases"/>
    <property type="match status" value="1"/>
</dbReference>
<evidence type="ECO:0000313" key="5">
    <source>
        <dbReference type="Proteomes" id="UP000440578"/>
    </source>
</evidence>
<comment type="similarity">
    <text evidence="1">Belongs to the non-lysosomal glucosylceramidase family.</text>
</comment>
<keyword evidence="1" id="KW-0326">Glycosidase</keyword>
<evidence type="ECO:0000259" key="2">
    <source>
        <dbReference type="Pfam" id="PF04685"/>
    </source>
</evidence>
<feature type="domain" description="Glycosyl-hydrolase family 116 catalytic region" evidence="2">
    <location>
        <begin position="426"/>
        <end position="794"/>
    </location>
</feature>
<keyword evidence="1" id="KW-0443">Lipid metabolism</keyword>
<protein>
    <recommendedName>
        <fullName evidence="1">Non-lysosomal glucosylceramidase</fullName>
        <shortName evidence="1">NLGase</shortName>
        <ecNumber evidence="1">3.2.1.45</ecNumber>
    </recommendedName>
</protein>
<evidence type="ECO:0000256" key="1">
    <source>
        <dbReference type="PIRNR" id="PIRNR028944"/>
    </source>
</evidence>
<keyword evidence="1" id="KW-0472">Membrane</keyword>
<gene>
    <name evidence="4" type="primary">Gba2_1</name>
    <name evidence="4" type="ORF">FJT64_026673</name>
</gene>